<organism evidence="2 3">
    <name type="scientific">Mytilus edulis</name>
    <name type="common">Blue mussel</name>
    <dbReference type="NCBI Taxonomy" id="6550"/>
    <lineage>
        <taxon>Eukaryota</taxon>
        <taxon>Metazoa</taxon>
        <taxon>Spiralia</taxon>
        <taxon>Lophotrochozoa</taxon>
        <taxon>Mollusca</taxon>
        <taxon>Bivalvia</taxon>
        <taxon>Autobranchia</taxon>
        <taxon>Pteriomorphia</taxon>
        <taxon>Mytilida</taxon>
        <taxon>Mytiloidea</taxon>
        <taxon>Mytilidae</taxon>
        <taxon>Mytilinae</taxon>
        <taxon>Mytilus</taxon>
    </lineage>
</organism>
<dbReference type="Proteomes" id="UP000683360">
    <property type="component" value="Unassembled WGS sequence"/>
</dbReference>
<comment type="caution">
    <text evidence="2">The sequence shown here is derived from an EMBL/GenBank/DDBJ whole genome shotgun (WGS) entry which is preliminary data.</text>
</comment>
<feature type="domain" description="Reverse transcriptase" evidence="1">
    <location>
        <begin position="497"/>
        <end position="767"/>
    </location>
</feature>
<proteinExistence type="predicted"/>
<dbReference type="OrthoDB" id="6186585at2759"/>
<dbReference type="Pfam" id="PF00078">
    <property type="entry name" value="RVT_1"/>
    <property type="match status" value="1"/>
</dbReference>
<dbReference type="InterPro" id="IPR036691">
    <property type="entry name" value="Endo/exonu/phosph_ase_sf"/>
</dbReference>
<dbReference type="Pfam" id="PF03372">
    <property type="entry name" value="Exo_endo_phos"/>
    <property type="match status" value="1"/>
</dbReference>
<dbReference type="AlphaFoldDB" id="A0A8S3SXQ9"/>
<evidence type="ECO:0000259" key="1">
    <source>
        <dbReference type="PROSITE" id="PS50878"/>
    </source>
</evidence>
<dbReference type="EMBL" id="CAJPWZ010001805">
    <property type="protein sequence ID" value="CAG2224428.1"/>
    <property type="molecule type" value="Genomic_DNA"/>
</dbReference>
<protein>
    <recommendedName>
        <fullName evidence="1">Reverse transcriptase domain-containing protein</fullName>
    </recommendedName>
</protein>
<dbReference type="InterPro" id="IPR005135">
    <property type="entry name" value="Endo/exonuclease/phosphatase"/>
</dbReference>
<accession>A0A8S3SXQ9</accession>
<dbReference type="PANTHER" id="PTHR19446">
    <property type="entry name" value="REVERSE TRANSCRIPTASES"/>
    <property type="match status" value="1"/>
</dbReference>
<dbReference type="InterPro" id="IPR000477">
    <property type="entry name" value="RT_dom"/>
</dbReference>
<dbReference type="CDD" id="cd01650">
    <property type="entry name" value="RT_nLTR_like"/>
    <property type="match status" value="1"/>
</dbReference>
<keyword evidence="3" id="KW-1185">Reference proteome</keyword>
<evidence type="ECO:0000313" key="2">
    <source>
        <dbReference type="EMBL" id="CAG2224428.1"/>
    </source>
</evidence>
<sequence length="1165" mass="133622">MGDIIILQEHWLYNFEKFEIQDFLPGYSCFVKCVDDADPLPPSQRPRGKGGTAICYKNNIAHAIEEQQDGSSRVTVVKLNCRTKPLIIICVYMPCSGSKNADDEFKAGLEEIGEIIYKFKPTCDIIIAGDVNASIMKENLSRRDKLFLDFIHEFELHIPESNECDTYFHHSGKCSSRIDYILQSNHNIINQFVNLERDYMNTSQHDPVMALVKVSITAKQIEENNHINSKKINWEKVNRTKYQSMLYEKFQLIDIDNLDINISNVNIFTEMLCNIIDTSAKECAKPNKQKSRPRKRYWPDEIKKACCENKHHFWKWKMAGRPRDQENIHFKNMKNGKRKLRSTQRQLEAVARKQKFENIMTAREGDQKLFFKLVNDQRRTGMEKTTQLKFKNGIYDNPDSIRKGWAEYFEELATPSSSNYEDALYNNQVELDCLLFEDTYISNLENSEKISVTEEQVEKVINTLKSGKAADCANLTSEHLKNGGQIVISAVTKLINMIFHVCSIPDLLKLGIATPVFKRKGKPLDDPNSYRKITVTSILNKILEKLYLEKKDETLKNAQSPLQRGFTKGISGLNAALILNELIAEAQDLHRPLYVAFLDAQKAFDLVWHSSLLRKLHQSGIESDSWLMFKEWYKDLTSQIKWEGELSKVFSEHQGVRQGGVTSPAAYKLFINPMLDHIETQNLGSYIGPIYCGTPTVADDVCLVSNNPEDLQAMLDIQGDYANKEHYCISKTKSSVVQFNDKQPRKFTMNSEEIPTSQSAVHLGIERDNSSKFGTKNVSNARISAARKATYALMGAGLHGLNGLNPTVSIHIIRIFIIPRLIHGLEVVRLMISDIKALSSYFKQLLKRIQHLPERTADSATYLLSGQMPIEAEIDKRTLTLFGNIIRNPNTVEFKLAQRQLAIKDRNSKSWFTYVQQLLEKYNLPCSSVLLQEPPGKFSWKNLVYKAVKTYWTNKIHSDAREKSSLQYINFEQLTFDNPHLVWKSAKFEHFSIQRAGIKCRLMLDTYLLQIHKQKFNKYEVDSTCLLCQNGAEDRKHFLIQCVALDSIRSPFLKTLHEKTTEVVKDVKLTDAIFEQSDKLLSLILDCTGYQVIPPSRQEEFEAVSRGLKQSPCPCGTRFFTTDSLCTDNATLAVKKLLWSTLLRTCDFKNLQCRDTTSLQVPRYK</sequence>
<dbReference type="GO" id="GO:0003824">
    <property type="term" value="F:catalytic activity"/>
    <property type="evidence" value="ECO:0007669"/>
    <property type="project" value="InterPro"/>
</dbReference>
<name>A0A8S3SXQ9_MYTED</name>
<dbReference type="PROSITE" id="PS50878">
    <property type="entry name" value="RT_POL"/>
    <property type="match status" value="1"/>
</dbReference>
<dbReference type="Gene3D" id="3.60.10.10">
    <property type="entry name" value="Endonuclease/exonuclease/phosphatase"/>
    <property type="match status" value="1"/>
</dbReference>
<dbReference type="SUPFAM" id="SSF56219">
    <property type="entry name" value="DNase I-like"/>
    <property type="match status" value="1"/>
</dbReference>
<gene>
    <name evidence="2" type="ORF">MEDL_37618</name>
</gene>
<reference evidence="2" key="1">
    <citation type="submission" date="2021-03" db="EMBL/GenBank/DDBJ databases">
        <authorList>
            <person name="Bekaert M."/>
        </authorList>
    </citation>
    <scope>NUCLEOTIDE SEQUENCE</scope>
</reference>
<evidence type="ECO:0000313" key="3">
    <source>
        <dbReference type="Proteomes" id="UP000683360"/>
    </source>
</evidence>